<feature type="region of interest" description="Disordered" evidence="2">
    <location>
        <begin position="90"/>
        <end position="123"/>
    </location>
</feature>
<evidence type="ECO:0000313" key="3">
    <source>
        <dbReference type="EMBL" id="CAD7239103.1"/>
    </source>
</evidence>
<feature type="compositionally biased region" description="Basic and acidic residues" evidence="2">
    <location>
        <begin position="107"/>
        <end position="123"/>
    </location>
</feature>
<evidence type="ECO:0000256" key="1">
    <source>
        <dbReference type="ARBA" id="ARBA00010560"/>
    </source>
</evidence>
<proteinExistence type="inferred from homology"/>
<accession>A0A7R8WW12</accession>
<protein>
    <submittedName>
        <fullName evidence="3">Uncharacterized protein</fullName>
    </submittedName>
</protein>
<feature type="non-terminal residue" evidence="3">
    <location>
        <position position="1"/>
    </location>
</feature>
<dbReference type="InterPro" id="IPR026306">
    <property type="entry name" value="RSBN1/Dpy-2/CEP530"/>
</dbReference>
<organism evidence="3">
    <name type="scientific">Cyprideis torosa</name>
    <dbReference type="NCBI Taxonomy" id="163714"/>
    <lineage>
        <taxon>Eukaryota</taxon>
        <taxon>Metazoa</taxon>
        <taxon>Ecdysozoa</taxon>
        <taxon>Arthropoda</taxon>
        <taxon>Crustacea</taxon>
        <taxon>Oligostraca</taxon>
        <taxon>Ostracoda</taxon>
        <taxon>Podocopa</taxon>
        <taxon>Podocopida</taxon>
        <taxon>Cytherocopina</taxon>
        <taxon>Cytheroidea</taxon>
        <taxon>Cytherideidae</taxon>
        <taxon>Cyprideis</taxon>
    </lineage>
</organism>
<feature type="non-terminal residue" evidence="3">
    <location>
        <position position="123"/>
    </location>
</feature>
<comment type="similarity">
    <text evidence="1">Belongs to the round spermatid basic protein 1 family.</text>
</comment>
<reference evidence="3" key="1">
    <citation type="submission" date="2020-11" db="EMBL/GenBank/DDBJ databases">
        <authorList>
            <person name="Tran Van P."/>
        </authorList>
    </citation>
    <scope>NUCLEOTIDE SEQUENCE</scope>
</reference>
<dbReference type="AlphaFoldDB" id="A0A7R8WW12"/>
<dbReference type="PANTHER" id="PTHR13354:SF11">
    <property type="entry name" value="LYSINE-SPECIFIC DEMETHYLASE 9"/>
    <property type="match status" value="1"/>
</dbReference>
<evidence type="ECO:0000256" key="2">
    <source>
        <dbReference type="SAM" id="MobiDB-lite"/>
    </source>
</evidence>
<name>A0A7R8WW12_9CRUS</name>
<sequence>QAFEEVVEKLKIDIHDPPVSQCPLWLEEAKLNQLRREGIKYSRFSLADNDIYFIPRNVVHQFRSISAVTSIAWHIRLRQYYPEYEEQQKKKKEEGGCTINYSHHRKSNSEEKKRRKTELEEKE</sequence>
<dbReference type="EMBL" id="OB715931">
    <property type="protein sequence ID" value="CAD7239103.1"/>
    <property type="molecule type" value="Genomic_DNA"/>
</dbReference>
<dbReference type="OrthoDB" id="6020087at2759"/>
<dbReference type="GO" id="GO:0005634">
    <property type="term" value="C:nucleus"/>
    <property type="evidence" value="ECO:0007669"/>
    <property type="project" value="InterPro"/>
</dbReference>
<dbReference type="PANTHER" id="PTHR13354">
    <property type="entry name" value="ROUND SPERMATID BASIC PROTEIN 1"/>
    <property type="match status" value="1"/>
</dbReference>
<gene>
    <name evidence="3" type="ORF">CTOB1V02_LOCUS16918</name>
</gene>